<dbReference type="Proteomes" id="UP000015816">
    <property type="component" value="Unassembled WGS sequence"/>
</dbReference>
<dbReference type="InterPro" id="IPR011541">
    <property type="entry name" value="Ni/Co_transpt_high_affinity"/>
</dbReference>
<evidence type="ECO:0000256" key="6">
    <source>
        <dbReference type="ARBA" id="ARBA00022989"/>
    </source>
</evidence>
<evidence type="ECO:0000256" key="3">
    <source>
        <dbReference type="ARBA" id="ARBA00022448"/>
    </source>
</evidence>
<evidence type="ECO:0000256" key="1">
    <source>
        <dbReference type="ARBA" id="ARBA00004127"/>
    </source>
</evidence>
<evidence type="ECO:0000313" key="10">
    <source>
        <dbReference type="EMBL" id="EQD89164.1"/>
    </source>
</evidence>
<reference evidence="10 11" key="1">
    <citation type="journal article" date="2013" name="Genome Announc.">
        <title>Genome Sequences of Three hpAfrica2 Strains of Helicobacter pylori.</title>
        <authorList>
            <person name="Duncan S.S."/>
            <person name="Bertoli M.T."/>
            <person name="Kersulyte D."/>
            <person name="Valk P.L."/>
            <person name="Tamma S."/>
            <person name="Segal I."/>
            <person name="McClain M.S."/>
            <person name="Cover T.L."/>
            <person name="Berg D.E."/>
        </authorList>
    </citation>
    <scope>NUCLEOTIDE SEQUENCE [LARGE SCALE GENOMIC DNA]</scope>
    <source>
        <strain evidence="10 11">SouthAfrica50</strain>
    </source>
</reference>
<protein>
    <recommendedName>
        <fullName evidence="8">Nickel/cobalt efflux system</fullName>
    </recommendedName>
</protein>
<feature type="signal peptide" evidence="9">
    <location>
        <begin position="1"/>
        <end position="21"/>
    </location>
</feature>
<dbReference type="PANTHER" id="PTHR31611">
    <property type="entry name" value="HIGH-AFFINITY NICKEL TRANSPORT PROTEIN NIC1"/>
    <property type="match status" value="1"/>
</dbReference>
<dbReference type="GO" id="GO:0015099">
    <property type="term" value="F:nickel cation transmembrane transporter activity"/>
    <property type="evidence" value="ECO:0007669"/>
    <property type="project" value="UniProtKB-UniRule"/>
</dbReference>
<dbReference type="GO" id="GO:0005886">
    <property type="term" value="C:plasma membrane"/>
    <property type="evidence" value="ECO:0007669"/>
    <property type="project" value="UniProtKB-SubCell"/>
</dbReference>
<dbReference type="EMBL" id="AVNI01000002">
    <property type="protein sequence ID" value="EQD89164.1"/>
    <property type="molecule type" value="Genomic_DNA"/>
</dbReference>
<dbReference type="AlphaFoldDB" id="T2SCH6"/>
<name>T2SCH6_HELPX</name>
<dbReference type="PANTHER" id="PTHR31611:SF0">
    <property type="entry name" value="HIGH-AFFINITY NICKEL TRANSPORT PROTEIN NIC1"/>
    <property type="match status" value="1"/>
</dbReference>
<dbReference type="InterPro" id="IPR004688">
    <property type="entry name" value="Ni/Co_transpt"/>
</dbReference>
<keyword evidence="9" id="KW-0732">Signal</keyword>
<dbReference type="GO" id="GO:0012505">
    <property type="term" value="C:endomembrane system"/>
    <property type="evidence" value="ECO:0007669"/>
    <property type="project" value="UniProtKB-SubCell"/>
</dbReference>
<dbReference type="PATRIC" id="fig|1352357.3.peg.1455"/>
<keyword evidence="6 8" id="KW-1133">Transmembrane helix</keyword>
<comment type="caution">
    <text evidence="10">The sequence shown here is derived from an EMBL/GenBank/DDBJ whole genome shotgun (WGS) entry which is preliminary data.</text>
</comment>
<keyword evidence="7 8" id="KW-0472">Membrane</keyword>
<evidence type="ECO:0000313" key="11">
    <source>
        <dbReference type="Proteomes" id="UP000015816"/>
    </source>
</evidence>
<gene>
    <name evidence="10" type="ORF">HPSA50_1487</name>
</gene>
<comment type="similarity">
    <text evidence="2 8">Belongs to the NiCoT transporter (TC 2.A.52) family.</text>
</comment>
<organism evidence="10 11">
    <name type="scientific">Helicobacter pylori SouthAfrica50</name>
    <dbReference type="NCBI Taxonomy" id="1352357"/>
    <lineage>
        <taxon>Bacteria</taxon>
        <taxon>Pseudomonadati</taxon>
        <taxon>Campylobacterota</taxon>
        <taxon>Epsilonproteobacteria</taxon>
        <taxon>Campylobacterales</taxon>
        <taxon>Helicobacteraceae</taxon>
        <taxon>Helicobacter</taxon>
    </lineage>
</organism>
<proteinExistence type="inferred from homology"/>
<evidence type="ECO:0000256" key="2">
    <source>
        <dbReference type="ARBA" id="ARBA00010892"/>
    </source>
</evidence>
<feature type="transmembrane region" description="Helical" evidence="8">
    <location>
        <begin position="60"/>
        <end position="83"/>
    </location>
</feature>
<feature type="chain" id="PRO_5004594387" description="Nickel/cobalt efflux system" evidence="9">
    <location>
        <begin position="22"/>
        <end position="96"/>
    </location>
</feature>
<keyword evidence="3 8" id="KW-0813">Transport</keyword>
<dbReference type="Pfam" id="PF03824">
    <property type="entry name" value="NicO"/>
    <property type="match status" value="1"/>
</dbReference>
<evidence type="ECO:0000256" key="7">
    <source>
        <dbReference type="ARBA" id="ARBA00023136"/>
    </source>
</evidence>
<comment type="subcellular location">
    <subcellularLocation>
        <location evidence="8">Cell membrane</location>
        <topology evidence="8">Multi-pass membrane protein</topology>
    </subcellularLocation>
    <subcellularLocation>
        <location evidence="1">Endomembrane system</location>
        <topology evidence="1">Multi-pass membrane protein</topology>
    </subcellularLocation>
</comment>
<keyword evidence="5 8" id="KW-0812">Transmembrane</keyword>
<comment type="caution">
    <text evidence="8">Lacks conserved residue(s) required for the propagation of feature annotation.</text>
</comment>
<accession>T2SCH6</accession>
<evidence type="ECO:0000256" key="5">
    <source>
        <dbReference type="ARBA" id="ARBA00022692"/>
    </source>
</evidence>
<evidence type="ECO:0000256" key="4">
    <source>
        <dbReference type="ARBA" id="ARBA00022596"/>
    </source>
</evidence>
<keyword evidence="4" id="KW-0533">Nickel</keyword>
<evidence type="ECO:0000256" key="9">
    <source>
        <dbReference type="SAM" id="SignalP"/>
    </source>
</evidence>
<evidence type="ECO:0000256" key="8">
    <source>
        <dbReference type="RuleBase" id="RU362101"/>
    </source>
</evidence>
<sequence length="96" mass="10372">MHILGLALLFMANNASFYAAASMAYMLGAKHAFDADHIACIDNTIRKLTQQGKNAYGVGFYFSMGHSSVVILMTIVSAFAIAWAKEHTPMLEEVGG</sequence>